<dbReference type="Gene3D" id="3.40.50.850">
    <property type="entry name" value="Isochorismatase-like"/>
    <property type="match status" value="1"/>
</dbReference>
<dbReference type="AlphaFoldDB" id="A0A059G4G2"/>
<proteinExistence type="predicted"/>
<dbReference type="CDD" id="cd00431">
    <property type="entry name" value="cysteine_hydrolases"/>
    <property type="match status" value="1"/>
</dbReference>
<organism evidence="3 4">
    <name type="scientific">Hyphomonas oceanitis SCH89</name>
    <dbReference type="NCBI Taxonomy" id="1280953"/>
    <lineage>
        <taxon>Bacteria</taxon>
        <taxon>Pseudomonadati</taxon>
        <taxon>Pseudomonadota</taxon>
        <taxon>Alphaproteobacteria</taxon>
        <taxon>Hyphomonadales</taxon>
        <taxon>Hyphomonadaceae</taxon>
        <taxon>Hyphomonas</taxon>
    </lineage>
</organism>
<dbReference type="PANTHER" id="PTHR43540">
    <property type="entry name" value="PEROXYUREIDOACRYLATE/UREIDOACRYLATE AMIDOHYDROLASE-RELATED"/>
    <property type="match status" value="1"/>
</dbReference>
<dbReference type="SUPFAM" id="SSF52499">
    <property type="entry name" value="Isochorismatase-like hydrolases"/>
    <property type="match status" value="1"/>
</dbReference>
<dbReference type="InterPro" id="IPR050272">
    <property type="entry name" value="Isochorismatase-like_hydrls"/>
</dbReference>
<accession>A0A059G4G2</accession>
<reference evidence="3 4" key="1">
    <citation type="journal article" date="2014" name="Antonie Van Leeuwenhoek">
        <title>Hyphomonas beringensis sp. nov. and Hyphomonas chukchiensis sp. nov., isolated from surface seawater of the Bering Sea and Chukchi Sea.</title>
        <authorList>
            <person name="Li C."/>
            <person name="Lai Q."/>
            <person name="Li G."/>
            <person name="Dong C."/>
            <person name="Wang J."/>
            <person name="Liao Y."/>
            <person name="Shao Z."/>
        </authorList>
    </citation>
    <scope>NUCLEOTIDE SEQUENCE [LARGE SCALE GENOMIC DNA]</scope>
    <source>
        <strain evidence="3 4">SCH89</strain>
    </source>
</reference>
<keyword evidence="1" id="KW-0378">Hydrolase</keyword>
<sequence>MGVRGLEPGRRPALLISEIQNGIANGAYTQSPLVEQVAERGIVPRINALADGFRIAGHPVIHCIVTMRPQGLGWNRNCVLAARIEKGGYLMKGTPSAAIHEDVRVGAGDIVSERHHGMTAFTGTDLDATLRGLDVDTVVFAGVSTNVALMGGSCEAVGNGYHVVIAEDCTAGGTAETHRIQVTMHLPLVATMSDSASVLGSIA</sequence>
<feature type="domain" description="Isochorismatase-like" evidence="2">
    <location>
        <begin position="13"/>
        <end position="196"/>
    </location>
</feature>
<dbReference type="GO" id="GO:0016787">
    <property type="term" value="F:hydrolase activity"/>
    <property type="evidence" value="ECO:0007669"/>
    <property type="project" value="UniProtKB-KW"/>
</dbReference>
<evidence type="ECO:0000259" key="2">
    <source>
        <dbReference type="Pfam" id="PF00857"/>
    </source>
</evidence>
<dbReference type="eggNOG" id="COG1335">
    <property type="taxonomic scope" value="Bacteria"/>
</dbReference>
<protein>
    <submittedName>
        <fullName evidence="3">Isochorismatase</fullName>
    </submittedName>
</protein>
<dbReference type="OrthoDB" id="8477867at2"/>
<dbReference type="Proteomes" id="UP000024942">
    <property type="component" value="Unassembled WGS sequence"/>
</dbReference>
<keyword evidence="4" id="KW-1185">Reference proteome</keyword>
<dbReference type="InterPro" id="IPR000868">
    <property type="entry name" value="Isochorismatase-like_dom"/>
</dbReference>
<dbReference type="PANTHER" id="PTHR43540:SF16">
    <property type="entry name" value="ISOCHORISMATASE-LIKE DOMAIN-CONTAINING PROTEIN"/>
    <property type="match status" value="1"/>
</dbReference>
<dbReference type="STRING" id="1280953.HOC_13928"/>
<dbReference type="RefSeq" id="WP_035539575.1">
    <property type="nucleotide sequence ID" value="NZ_ARYL01000022.1"/>
</dbReference>
<dbReference type="EMBL" id="ARYL01000022">
    <property type="protein sequence ID" value="KDA01742.1"/>
    <property type="molecule type" value="Genomic_DNA"/>
</dbReference>
<gene>
    <name evidence="3" type="ORF">HOC_13928</name>
</gene>
<dbReference type="PATRIC" id="fig|1280953.3.peg.2799"/>
<evidence type="ECO:0000256" key="1">
    <source>
        <dbReference type="ARBA" id="ARBA00022801"/>
    </source>
</evidence>
<name>A0A059G4G2_9PROT</name>
<comment type="caution">
    <text evidence="3">The sequence shown here is derived from an EMBL/GenBank/DDBJ whole genome shotgun (WGS) entry which is preliminary data.</text>
</comment>
<evidence type="ECO:0000313" key="4">
    <source>
        <dbReference type="Proteomes" id="UP000024942"/>
    </source>
</evidence>
<evidence type="ECO:0000313" key="3">
    <source>
        <dbReference type="EMBL" id="KDA01742.1"/>
    </source>
</evidence>
<dbReference type="Pfam" id="PF00857">
    <property type="entry name" value="Isochorismatase"/>
    <property type="match status" value="1"/>
</dbReference>
<dbReference type="InterPro" id="IPR036380">
    <property type="entry name" value="Isochorismatase-like_sf"/>
</dbReference>